<keyword evidence="8" id="KW-1185">Reference proteome</keyword>
<dbReference type="SUPFAM" id="SSF46689">
    <property type="entry name" value="Homeodomain-like"/>
    <property type="match status" value="1"/>
</dbReference>
<keyword evidence="4" id="KW-0539">Nucleus</keyword>
<feature type="domain" description="Myb-like" evidence="5">
    <location>
        <begin position="82"/>
        <end position="132"/>
    </location>
</feature>
<organism evidence="7 8">
    <name type="scientific">Tritrichomonas musculus</name>
    <dbReference type="NCBI Taxonomy" id="1915356"/>
    <lineage>
        <taxon>Eukaryota</taxon>
        <taxon>Metamonada</taxon>
        <taxon>Parabasalia</taxon>
        <taxon>Tritrichomonadida</taxon>
        <taxon>Tritrichomonadidae</taxon>
        <taxon>Tritrichomonas</taxon>
    </lineage>
</organism>
<dbReference type="PROSITE" id="PS50090">
    <property type="entry name" value="MYB_LIKE"/>
    <property type="match status" value="2"/>
</dbReference>
<dbReference type="Proteomes" id="UP001470230">
    <property type="component" value="Unassembled WGS sequence"/>
</dbReference>
<sequence>MIDPNDNSSAESFINTIKTAKKSAKTKDGSYPSPRTPWTKEEDEQLITLIKKLGPSNWNEIASSFKIKTAKQCRDHYRNVLDPGIKNSQWTIDEEKTLIQKYNLFGPQWSLISSFLPGRSTTMIRNYTRVLFMNGKINNDEKQRTSSGNSCSEIEDHYNVNSNVKNESNFSVTDISCLLNRPYSLSNSL</sequence>
<evidence type="ECO:0000256" key="3">
    <source>
        <dbReference type="ARBA" id="ARBA00023163"/>
    </source>
</evidence>
<reference evidence="7 8" key="1">
    <citation type="submission" date="2024-04" db="EMBL/GenBank/DDBJ databases">
        <title>Tritrichomonas musculus Genome.</title>
        <authorList>
            <person name="Alves-Ferreira E."/>
            <person name="Grigg M."/>
            <person name="Lorenzi H."/>
            <person name="Galac M."/>
        </authorList>
    </citation>
    <scope>NUCLEOTIDE SEQUENCE [LARGE SCALE GENOMIC DNA]</scope>
    <source>
        <strain evidence="7 8">EAF2021</strain>
    </source>
</reference>
<dbReference type="PANTHER" id="PTHR46621">
    <property type="entry name" value="SNRNA-ACTIVATING PROTEIN COMPLEX SUBUNIT 4"/>
    <property type="match status" value="1"/>
</dbReference>
<dbReference type="EMBL" id="JAPFFF010000004">
    <property type="protein sequence ID" value="KAK8892568.1"/>
    <property type="molecule type" value="Genomic_DNA"/>
</dbReference>
<dbReference type="InterPro" id="IPR001005">
    <property type="entry name" value="SANT/Myb"/>
</dbReference>
<proteinExistence type="predicted"/>
<evidence type="ECO:0000256" key="1">
    <source>
        <dbReference type="ARBA" id="ARBA00023015"/>
    </source>
</evidence>
<dbReference type="InterPro" id="IPR051575">
    <property type="entry name" value="Myb-like_DNA-bd"/>
</dbReference>
<keyword evidence="2" id="KW-0238">DNA-binding</keyword>
<feature type="domain" description="HTH myb-type" evidence="6">
    <location>
        <begin position="90"/>
        <end position="136"/>
    </location>
</feature>
<comment type="caution">
    <text evidence="7">The sequence shown here is derived from an EMBL/GenBank/DDBJ whole genome shotgun (WGS) entry which is preliminary data.</text>
</comment>
<dbReference type="InterPro" id="IPR017930">
    <property type="entry name" value="Myb_dom"/>
</dbReference>
<dbReference type="Pfam" id="PF13921">
    <property type="entry name" value="Myb_DNA-bind_6"/>
    <property type="match status" value="1"/>
</dbReference>
<gene>
    <name evidence="7" type="ORF">M9Y10_029805</name>
</gene>
<dbReference type="InterPro" id="IPR009057">
    <property type="entry name" value="Homeodomain-like_sf"/>
</dbReference>
<evidence type="ECO:0000259" key="6">
    <source>
        <dbReference type="PROSITE" id="PS51294"/>
    </source>
</evidence>
<evidence type="ECO:0000259" key="5">
    <source>
        <dbReference type="PROSITE" id="PS50090"/>
    </source>
</evidence>
<dbReference type="Gene3D" id="1.10.10.60">
    <property type="entry name" value="Homeodomain-like"/>
    <property type="match status" value="2"/>
</dbReference>
<dbReference type="CDD" id="cd00167">
    <property type="entry name" value="SANT"/>
    <property type="match status" value="2"/>
</dbReference>
<name>A0ABR2KN27_9EUKA</name>
<dbReference type="PANTHER" id="PTHR46621:SF1">
    <property type="entry name" value="SNRNA-ACTIVATING PROTEIN COMPLEX SUBUNIT 4"/>
    <property type="match status" value="1"/>
</dbReference>
<evidence type="ECO:0000313" key="7">
    <source>
        <dbReference type="EMBL" id="KAK8892568.1"/>
    </source>
</evidence>
<feature type="domain" description="HTH myb-type" evidence="6">
    <location>
        <begin position="35"/>
        <end position="85"/>
    </location>
</feature>
<dbReference type="SMART" id="SM00717">
    <property type="entry name" value="SANT"/>
    <property type="match status" value="2"/>
</dbReference>
<evidence type="ECO:0000256" key="4">
    <source>
        <dbReference type="ARBA" id="ARBA00023242"/>
    </source>
</evidence>
<keyword evidence="3" id="KW-0804">Transcription</keyword>
<protein>
    <submittedName>
        <fullName evidence="7">Transcription factor myb3r-5</fullName>
    </submittedName>
</protein>
<dbReference type="PROSITE" id="PS51294">
    <property type="entry name" value="HTH_MYB"/>
    <property type="match status" value="2"/>
</dbReference>
<evidence type="ECO:0000256" key="2">
    <source>
        <dbReference type="ARBA" id="ARBA00023125"/>
    </source>
</evidence>
<keyword evidence="1" id="KW-0805">Transcription regulation</keyword>
<evidence type="ECO:0000313" key="8">
    <source>
        <dbReference type="Proteomes" id="UP001470230"/>
    </source>
</evidence>
<accession>A0ABR2KN27</accession>
<feature type="domain" description="Myb-like" evidence="5">
    <location>
        <begin position="35"/>
        <end position="81"/>
    </location>
</feature>